<comment type="caution">
    <text evidence="2">The sequence shown here is derived from an EMBL/GenBank/DDBJ whole genome shotgun (WGS) entry which is preliminary data.</text>
</comment>
<evidence type="ECO:0000256" key="1">
    <source>
        <dbReference type="SAM" id="SignalP"/>
    </source>
</evidence>
<evidence type="ECO:0000313" key="3">
    <source>
        <dbReference type="Proteomes" id="UP000735302"/>
    </source>
</evidence>
<reference evidence="2 3" key="1">
    <citation type="journal article" date="2021" name="Elife">
        <title>Chloroplast acquisition without the gene transfer in kleptoplastic sea slugs, Plakobranchus ocellatus.</title>
        <authorList>
            <person name="Maeda T."/>
            <person name="Takahashi S."/>
            <person name="Yoshida T."/>
            <person name="Shimamura S."/>
            <person name="Takaki Y."/>
            <person name="Nagai Y."/>
            <person name="Toyoda A."/>
            <person name="Suzuki Y."/>
            <person name="Arimoto A."/>
            <person name="Ishii H."/>
            <person name="Satoh N."/>
            <person name="Nishiyama T."/>
            <person name="Hasebe M."/>
            <person name="Maruyama T."/>
            <person name="Minagawa J."/>
            <person name="Obokata J."/>
            <person name="Shigenobu S."/>
        </authorList>
    </citation>
    <scope>NUCLEOTIDE SEQUENCE [LARGE SCALE GENOMIC DNA]</scope>
</reference>
<name>A0AAV4A4L0_9GAST</name>
<keyword evidence="1" id="KW-0732">Signal</keyword>
<feature type="chain" id="PRO_5043853580" evidence="1">
    <location>
        <begin position="28"/>
        <end position="82"/>
    </location>
</feature>
<feature type="signal peptide" evidence="1">
    <location>
        <begin position="1"/>
        <end position="27"/>
    </location>
</feature>
<gene>
    <name evidence="2" type="ORF">PoB_002833700</name>
</gene>
<sequence>MARWTSFFLKAVVVCLLSPLFWREAESSPFPTDGDEVHDIVVQELGSLDGSDSAIQEYLGEISPEDFTIFDSDPSFDEGDYF</sequence>
<protein>
    <submittedName>
        <fullName evidence="2">Uncharacterized protein</fullName>
    </submittedName>
</protein>
<evidence type="ECO:0000313" key="2">
    <source>
        <dbReference type="EMBL" id="GFO01832.1"/>
    </source>
</evidence>
<dbReference type="EMBL" id="BLXT01003539">
    <property type="protein sequence ID" value="GFO01832.1"/>
    <property type="molecule type" value="Genomic_DNA"/>
</dbReference>
<keyword evidence="3" id="KW-1185">Reference proteome</keyword>
<accession>A0AAV4A4L0</accession>
<organism evidence="2 3">
    <name type="scientific">Plakobranchus ocellatus</name>
    <dbReference type="NCBI Taxonomy" id="259542"/>
    <lineage>
        <taxon>Eukaryota</taxon>
        <taxon>Metazoa</taxon>
        <taxon>Spiralia</taxon>
        <taxon>Lophotrochozoa</taxon>
        <taxon>Mollusca</taxon>
        <taxon>Gastropoda</taxon>
        <taxon>Heterobranchia</taxon>
        <taxon>Euthyneura</taxon>
        <taxon>Panpulmonata</taxon>
        <taxon>Sacoglossa</taxon>
        <taxon>Placobranchoidea</taxon>
        <taxon>Plakobranchidae</taxon>
        <taxon>Plakobranchus</taxon>
    </lineage>
</organism>
<proteinExistence type="predicted"/>
<dbReference type="Proteomes" id="UP000735302">
    <property type="component" value="Unassembled WGS sequence"/>
</dbReference>
<dbReference type="AlphaFoldDB" id="A0AAV4A4L0"/>